<dbReference type="Gene3D" id="1.20.1560.10">
    <property type="entry name" value="ABC transporter type 1, transmembrane domain"/>
    <property type="match status" value="1"/>
</dbReference>
<dbReference type="GO" id="GO:0006508">
    <property type="term" value="P:proteolysis"/>
    <property type="evidence" value="ECO:0007669"/>
    <property type="project" value="InterPro"/>
</dbReference>
<dbReference type="CDD" id="cd03245">
    <property type="entry name" value="ABCC_bacteriocin_exporters"/>
    <property type="match status" value="1"/>
</dbReference>
<dbReference type="PROSITE" id="PS50990">
    <property type="entry name" value="PEPTIDASE_C39"/>
    <property type="match status" value="1"/>
</dbReference>
<evidence type="ECO:0000313" key="14">
    <source>
        <dbReference type="Proteomes" id="UP000005090"/>
    </source>
</evidence>
<dbReference type="Gene3D" id="3.90.70.10">
    <property type="entry name" value="Cysteine proteinases"/>
    <property type="match status" value="1"/>
</dbReference>
<sequence length="724" mass="78866">MEKVIAPAFIAPARPSPQPSARFDDPLLLSLLSMCKLLHTPQSADALTAGLPLVDNKLTLPLFIRAAERAGLSAGYVKRPLQKISNLVLPAVLLLNDEKTCILLRKENGRCTVLLPETGSGEKTLAEDELAAEYSGSAIFIQLAHQFDDRTADSITPKIKHWFWDVIYKSWPIYSEVMIASLLINLFALASPLFVMNVYDRVVPNHAVETLWVLAIGVGIVFTFDLIMKALRGYFIDAAGKRSDIILSATIFEKVLGIRMEAKPASVGTFANNLHEFESFRDFLTSATLTALIDLPFLFLFLGIIAVIGGKLALIPLLILPLAILGAISVQQPLKRTISELFKFSAQKSATLIEAVSSLEVLKSTGAEGQMQRQWEQTIGQISRLGLKSRLYSSLAVNLTAFLQQLASVLIVIAGVYQIAEGELTTGALIACTLLTGRALAPISQIAALLTRYHQARASLDSLNHLMSLPIEREAGKQFLHRSSFRGSVEFKNVSFSYPGQPVKALDNVSFKINAGERVAIIGRIGSGKSTIEKLMMSFYEAQEGAILIDGTDMRQIDPAELRRQIGYVPQDITLLFGSVKDNITLGSRYADDNAVLTAAEIAGITQFTNRHPAGFDMPVGERGAGLSGGQRQSVAVARALLLAPPVYIMDEPTNAMDNSSEEAFKQRFAGQLHHRTLILVTHRASLLTLVDRLIVMDGGRIVADGPKEQVLEALKQGQIKVAS</sequence>
<dbReference type="InterPro" id="IPR027417">
    <property type="entry name" value="P-loop_NTPase"/>
</dbReference>
<keyword evidence="2" id="KW-0813">Transport</keyword>
<dbReference type="GO" id="GO:0008233">
    <property type="term" value="F:peptidase activity"/>
    <property type="evidence" value="ECO:0007669"/>
    <property type="project" value="InterPro"/>
</dbReference>
<dbReference type="CDD" id="cd02421">
    <property type="entry name" value="Peptidase_C39_likeD"/>
    <property type="match status" value="1"/>
</dbReference>
<dbReference type="SUPFAM" id="SSF52540">
    <property type="entry name" value="P-loop containing nucleoside triphosphate hydrolases"/>
    <property type="match status" value="1"/>
</dbReference>
<evidence type="ECO:0000256" key="5">
    <source>
        <dbReference type="ARBA" id="ARBA00022741"/>
    </source>
</evidence>
<comment type="subcellular location">
    <subcellularLocation>
        <location evidence="1">Cell membrane</location>
        <topology evidence="1">Multi-pass membrane protein</topology>
    </subcellularLocation>
</comment>
<feature type="domain" description="Peptidase C39" evidence="12">
    <location>
        <begin position="18"/>
        <end position="141"/>
    </location>
</feature>
<evidence type="ECO:0000256" key="9">
    <source>
        <dbReference type="SAM" id="Phobius"/>
    </source>
</evidence>
<evidence type="ECO:0000259" key="11">
    <source>
        <dbReference type="PROSITE" id="PS50929"/>
    </source>
</evidence>
<evidence type="ECO:0000259" key="10">
    <source>
        <dbReference type="PROSITE" id="PS50893"/>
    </source>
</evidence>
<dbReference type="InterPro" id="IPR011527">
    <property type="entry name" value="ABC1_TM_dom"/>
</dbReference>
<evidence type="ECO:0000256" key="1">
    <source>
        <dbReference type="ARBA" id="ARBA00004651"/>
    </source>
</evidence>
<dbReference type="EMBL" id="CM001475">
    <property type="protein sequence ID" value="EIC30282.1"/>
    <property type="molecule type" value="Genomic_DNA"/>
</dbReference>
<feature type="transmembrane region" description="Helical" evidence="9">
    <location>
        <begin position="177"/>
        <end position="199"/>
    </location>
</feature>
<dbReference type="eggNOG" id="COG2274">
    <property type="taxonomic scope" value="Bacteria"/>
</dbReference>
<dbReference type="GO" id="GO:0005524">
    <property type="term" value="F:ATP binding"/>
    <property type="evidence" value="ECO:0007669"/>
    <property type="project" value="UniProtKB-KW"/>
</dbReference>
<dbReference type="AlphaFoldDB" id="H8GIU2"/>
<dbReference type="GO" id="GO:0140359">
    <property type="term" value="F:ABC-type transporter activity"/>
    <property type="evidence" value="ECO:0007669"/>
    <property type="project" value="InterPro"/>
</dbReference>
<keyword evidence="3" id="KW-1003">Cell membrane</keyword>
<dbReference type="InterPro" id="IPR017750">
    <property type="entry name" value="ATPase_T1SS"/>
</dbReference>
<evidence type="ECO:0000256" key="8">
    <source>
        <dbReference type="ARBA" id="ARBA00023136"/>
    </source>
</evidence>
<dbReference type="RefSeq" id="WP_005372846.1">
    <property type="nucleotide sequence ID" value="NZ_CM001475.1"/>
</dbReference>
<dbReference type="PROSITE" id="PS50893">
    <property type="entry name" value="ABC_TRANSPORTER_2"/>
    <property type="match status" value="1"/>
</dbReference>
<evidence type="ECO:0000256" key="6">
    <source>
        <dbReference type="ARBA" id="ARBA00022840"/>
    </source>
</evidence>
<keyword evidence="4 9" id="KW-0812">Transmembrane</keyword>
<dbReference type="HOGENOM" id="CLU_000604_95_6_6"/>
<evidence type="ECO:0000256" key="3">
    <source>
        <dbReference type="ARBA" id="ARBA00022475"/>
    </source>
</evidence>
<dbReference type="PANTHER" id="PTHR24221">
    <property type="entry name" value="ATP-BINDING CASSETTE SUB-FAMILY B"/>
    <property type="match status" value="1"/>
</dbReference>
<evidence type="ECO:0000256" key="2">
    <source>
        <dbReference type="ARBA" id="ARBA00022448"/>
    </source>
</evidence>
<dbReference type="GO" id="GO:0016887">
    <property type="term" value="F:ATP hydrolysis activity"/>
    <property type="evidence" value="ECO:0007669"/>
    <property type="project" value="InterPro"/>
</dbReference>
<keyword evidence="8 9" id="KW-0472">Membrane</keyword>
<dbReference type="Proteomes" id="UP000005090">
    <property type="component" value="Chromosome"/>
</dbReference>
<dbReference type="NCBIfam" id="TIGR03375">
    <property type="entry name" value="type_I_sec_LssB"/>
    <property type="match status" value="1"/>
</dbReference>
<feature type="transmembrane region" description="Helical" evidence="9">
    <location>
        <begin position="211"/>
        <end position="231"/>
    </location>
</feature>
<keyword evidence="14" id="KW-1185">Reference proteome</keyword>
<evidence type="ECO:0000256" key="7">
    <source>
        <dbReference type="ARBA" id="ARBA00022989"/>
    </source>
</evidence>
<dbReference type="Gene3D" id="3.40.50.300">
    <property type="entry name" value="P-loop containing nucleotide triphosphate hydrolases"/>
    <property type="match status" value="1"/>
</dbReference>
<dbReference type="GO" id="GO:0034040">
    <property type="term" value="F:ATPase-coupled lipid transmembrane transporter activity"/>
    <property type="evidence" value="ECO:0007669"/>
    <property type="project" value="TreeGrafter"/>
</dbReference>
<keyword evidence="6" id="KW-0067">ATP-binding</keyword>
<dbReference type="InterPro" id="IPR003439">
    <property type="entry name" value="ABC_transporter-like_ATP-bd"/>
</dbReference>
<reference evidence="13 14" key="1">
    <citation type="journal article" date="2013" name="Genome Announc.">
        <title>Genome Sequence of the Obligate Gammaproteobacterial Methanotroph Methylomicrobium album Strain BG8.</title>
        <authorList>
            <person name="Kits K.D."/>
            <person name="Kalyuzhnaya M.G."/>
            <person name="Klotz M.G."/>
            <person name="Jetten M.S."/>
            <person name="Op den Camp H.J."/>
            <person name="Vuilleumier S."/>
            <person name="Bringel F."/>
            <person name="Dispirito A.A."/>
            <person name="Murrell J.C."/>
            <person name="Bruce D."/>
            <person name="Cheng J.F."/>
            <person name="Copeland A."/>
            <person name="Goodwin L."/>
            <person name="Hauser L."/>
            <person name="Lajus A."/>
            <person name="Land M.L."/>
            <person name="Lapidus A."/>
            <person name="Lucas S."/>
            <person name="Medigue C."/>
            <person name="Pitluck S."/>
            <person name="Woyke T."/>
            <person name="Zeytun A."/>
            <person name="Stein L.Y."/>
        </authorList>
    </citation>
    <scope>NUCLEOTIDE SEQUENCE [LARGE SCALE GENOMIC DNA]</scope>
    <source>
        <strain evidence="13 14">BG8</strain>
    </source>
</reference>
<feature type="transmembrane region" description="Helical" evidence="9">
    <location>
        <begin position="283"/>
        <end position="306"/>
    </location>
</feature>
<protein>
    <submittedName>
        <fullName evidence="13">Type I secretion system ATPase, LssB family</fullName>
    </submittedName>
</protein>
<keyword evidence="7 9" id="KW-1133">Transmembrane helix</keyword>
<dbReference type="Pfam" id="PF00664">
    <property type="entry name" value="ABC_membrane"/>
    <property type="match status" value="1"/>
</dbReference>
<dbReference type="Pfam" id="PF00005">
    <property type="entry name" value="ABC_tran"/>
    <property type="match status" value="1"/>
</dbReference>
<evidence type="ECO:0000259" key="12">
    <source>
        <dbReference type="PROSITE" id="PS50990"/>
    </source>
</evidence>
<dbReference type="PROSITE" id="PS50929">
    <property type="entry name" value="ABC_TM1F"/>
    <property type="match status" value="1"/>
</dbReference>
<dbReference type="FunFam" id="3.40.50.300:FF:000299">
    <property type="entry name" value="ABC transporter ATP-binding protein/permease"/>
    <property type="match status" value="1"/>
</dbReference>
<dbReference type="STRING" id="686340.Metal_2566"/>
<dbReference type="InterPro" id="IPR003593">
    <property type="entry name" value="AAA+_ATPase"/>
</dbReference>
<feature type="transmembrane region" description="Helical" evidence="9">
    <location>
        <begin position="312"/>
        <end position="330"/>
    </location>
</feature>
<evidence type="ECO:0000313" key="13">
    <source>
        <dbReference type="EMBL" id="EIC30282.1"/>
    </source>
</evidence>
<feature type="domain" description="ABC transporter" evidence="10">
    <location>
        <begin position="489"/>
        <end position="724"/>
    </location>
</feature>
<dbReference type="GO" id="GO:0005886">
    <property type="term" value="C:plasma membrane"/>
    <property type="evidence" value="ECO:0007669"/>
    <property type="project" value="UniProtKB-SubCell"/>
</dbReference>
<name>H8GIU2_METAL</name>
<dbReference type="InterPro" id="IPR005074">
    <property type="entry name" value="Peptidase_C39"/>
</dbReference>
<dbReference type="InterPro" id="IPR036640">
    <property type="entry name" value="ABC1_TM_sf"/>
</dbReference>
<accession>H8GIU2</accession>
<gene>
    <name evidence="13" type="ORF">Metal_2566</name>
</gene>
<keyword evidence="5" id="KW-0547">Nucleotide-binding</keyword>
<dbReference type="SMART" id="SM00382">
    <property type="entry name" value="AAA"/>
    <property type="match status" value="1"/>
</dbReference>
<proteinExistence type="predicted"/>
<feature type="domain" description="ABC transmembrane type-1" evidence="11">
    <location>
        <begin position="177"/>
        <end position="455"/>
    </location>
</feature>
<organism evidence="13 14">
    <name type="scientific">Methylomicrobium album BG8</name>
    <dbReference type="NCBI Taxonomy" id="686340"/>
    <lineage>
        <taxon>Bacteria</taxon>
        <taxon>Pseudomonadati</taxon>
        <taxon>Pseudomonadota</taxon>
        <taxon>Gammaproteobacteria</taxon>
        <taxon>Methylococcales</taxon>
        <taxon>Methylococcaceae</taxon>
        <taxon>Methylomicrobium</taxon>
    </lineage>
</organism>
<dbReference type="PANTHER" id="PTHR24221:SF248">
    <property type="entry name" value="ABC TRANSPORTER TRANSMEMBRANE REGION"/>
    <property type="match status" value="1"/>
</dbReference>
<evidence type="ECO:0000256" key="4">
    <source>
        <dbReference type="ARBA" id="ARBA00022692"/>
    </source>
</evidence>
<dbReference type="SUPFAM" id="SSF90123">
    <property type="entry name" value="ABC transporter transmembrane region"/>
    <property type="match status" value="1"/>
</dbReference>
<dbReference type="CDD" id="cd18587">
    <property type="entry name" value="ABC_6TM_LapB_like"/>
    <property type="match status" value="1"/>
</dbReference>
<dbReference type="InterPro" id="IPR039421">
    <property type="entry name" value="Type_1_exporter"/>
</dbReference>